<sequence>MWRRGTAVLAVLTLVVAIIGVGVLVPTLAWAAGRDEQISGDVNGDGRTDRITLGVVQPGLCAVIVEYGMASGGFRPPVASVYLRPGGTGIGARCPDLGVAVDLDSDRRQELVVAWYPGPPPVSGFNLMVLNNQFQPAFGLSEAVFAPYFLGTADFNGDGRQDVYSVTDQGQGIETYLNLGNGTLTPGPVAWCAGPLTFQLPDLDRNGASDLVSSYIQRCLSATDASGVNVVLDGGARQDLQADPVGLETWTTAVVNANGDRFDDIRTVSRLTGEVDFFINTGTGRFVESPRANSDSVPLTGTKAVSITVLGNDYVTSQAAVTVTTPPRYGTTQVTTGRQVVYRPRASHGTTDRFTYQVAEGPKRSSAVVYLHWTD</sequence>
<dbReference type="PANTHER" id="PTHR45460">
    <property type="entry name" value="SIMILAR TO CYSTEINE PROTEINASE"/>
    <property type="match status" value="1"/>
</dbReference>
<keyword evidence="3" id="KW-1185">Reference proteome</keyword>
<proteinExistence type="predicted"/>
<gene>
    <name evidence="2" type="ORF">Pma05_35370</name>
</gene>
<dbReference type="Pfam" id="PF17963">
    <property type="entry name" value="Big_9"/>
    <property type="match status" value="1"/>
</dbReference>
<evidence type="ECO:0000313" key="2">
    <source>
        <dbReference type="EMBL" id="GIG96964.1"/>
    </source>
</evidence>
<dbReference type="RefSeq" id="WP_203858470.1">
    <property type="nucleotide sequence ID" value="NZ_BAAAZQ010000001.1"/>
</dbReference>
<dbReference type="Proteomes" id="UP000621500">
    <property type="component" value="Unassembled WGS sequence"/>
</dbReference>
<dbReference type="InterPro" id="IPR028994">
    <property type="entry name" value="Integrin_alpha_N"/>
</dbReference>
<dbReference type="PANTHER" id="PTHR45460:SF2">
    <property type="entry name" value="ALPHA 1,3 GLUCANASE, GH71 FAMILY (EUROFUNG)"/>
    <property type="match status" value="1"/>
</dbReference>
<evidence type="ECO:0000256" key="1">
    <source>
        <dbReference type="ARBA" id="ARBA00022729"/>
    </source>
</evidence>
<dbReference type="InterPro" id="IPR013517">
    <property type="entry name" value="FG-GAP"/>
</dbReference>
<accession>A0ABQ4EQR2</accession>
<evidence type="ECO:0000313" key="3">
    <source>
        <dbReference type="Proteomes" id="UP000621500"/>
    </source>
</evidence>
<protein>
    <recommendedName>
        <fullName evidence="4">VCBS repeat-containing protein</fullName>
    </recommendedName>
</protein>
<keyword evidence="1" id="KW-0732">Signal</keyword>
<reference evidence="2 3" key="1">
    <citation type="submission" date="2021-01" db="EMBL/GenBank/DDBJ databases">
        <title>Whole genome shotgun sequence of Plantactinospora mayteni NBRC 109088.</title>
        <authorList>
            <person name="Komaki H."/>
            <person name="Tamura T."/>
        </authorList>
    </citation>
    <scope>NUCLEOTIDE SEQUENCE [LARGE SCALE GENOMIC DNA]</scope>
    <source>
        <strain evidence="2 3">NBRC 109088</strain>
    </source>
</reference>
<dbReference type="EMBL" id="BONX01000023">
    <property type="protein sequence ID" value="GIG96964.1"/>
    <property type="molecule type" value="Genomic_DNA"/>
</dbReference>
<organism evidence="2 3">
    <name type="scientific">Plantactinospora mayteni</name>
    <dbReference type="NCBI Taxonomy" id="566021"/>
    <lineage>
        <taxon>Bacteria</taxon>
        <taxon>Bacillati</taxon>
        <taxon>Actinomycetota</taxon>
        <taxon>Actinomycetes</taxon>
        <taxon>Micromonosporales</taxon>
        <taxon>Micromonosporaceae</taxon>
        <taxon>Plantactinospora</taxon>
    </lineage>
</organism>
<name>A0ABQ4EQR2_9ACTN</name>
<comment type="caution">
    <text evidence="2">The sequence shown here is derived from an EMBL/GenBank/DDBJ whole genome shotgun (WGS) entry which is preliminary data.</text>
</comment>
<evidence type="ECO:0008006" key="4">
    <source>
        <dbReference type="Google" id="ProtNLM"/>
    </source>
</evidence>
<dbReference type="SUPFAM" id="SSF69318">
    <property type="entry name" value="Integrin alpha N-terminal domain"/>
    <property type="match status" value="1"/>
</dbReference>
<dbReference type="Pfam" id="PF13517">
    <property type="entry name" value="FG-GAP_3"/>
    <property type="match status" value="1"/>
</dbReference>